<sequence length="71" mass="8411">MVMAWLIHSMEDNIVDTYLLFPTAKRIWNAVTLAYSDLKNSSQMFELRNKARNLRQGEHDVTQYYTDLTKL</sequence>
<dbReference type="EMBL" id="QGNW01001203">
    <property type="protein sequence ID" value="RVW50304.1"/>
    <property type="molecule type" value="Genomic_DNA"/>
</dbReference>
<reference evidence="1 2" key="1">
    <citation type="journal article" date="2018" name="PLoS Genet.">
        <title>Population sequencing reveals clonal diversity and ancestral inbreeding in the grapevine cultivar Chardonnay.</title>
        <authorList>
            <person name="Roach M.J."/>
            <person name="Johnson D.L."/>
            <person name="Bohlmann J."/>
            <person name="van Vuuren H.J."/>
            <person name="Jones S.J."/>
            <person name="Pretorius I.S."/>
            <person name="Schmidt S.A."/>
            <person name="Borneman A.R."/>
        </authorList>
    </citation>
    <scope>NUCLEOTIDE SEQUENCE [LARGE SCALE GENOMIC DNA]</scope>
    <source>
        <strain evidence="2">cv. Chardonnay</strain>
        <tissue evidence="1">Leaf</tissue>
    </source>
</reference>
<dbReference type="PANTHER" id="PTHR37610">
    <property type="entry name" value="CCHC-TYPE DOMAIN-CONTAINING PROTEIN"/>
    <property type="match status" value="1"/>
</dbReference>
<name>A0A438ERD1_VITVI</name>
<dbReference type="AlphaFoldDB" id="A0A438ERD1"/>
<dbReference type="PANTHER" id="PTHR37610:SF75">
    <property type="entry name" value="RETROTRANSPOSON COPIA-LIKE N-TERMINAL DOMAIN-CONTAINING PROTEIN"/>
    <property type="match status" value="1"/>
</dbReference>
<evidence type="ECO:0000313" key="1">
    <source>
        <dbReference type="EMBL" id="RVW50304.1"/>
    </source>
</evidence>
<protein>
    <recommendedName>
        <fullName evidence="3">Retrotransposon gag domain-containing protein</fullName>
    </recommendedName>
</protein>
<evidence type="ECO:0000313" key="2">
    <source>
        <dbReference type="Proteomes" id="UP000288805"/>
    </source>
</evidence>
<accession>A0A438ERD1</accession>
<proteinExistence type="predicted"/>
<evidence type="ECO:0008006" key="3">
    <source>
        <dbReference type="Google" id="ProtNLM"/>
    </source>
</evidence>
<comment type="caution">
    <text evidence="1">The sequence shown here is derived from an EMBL/GenBank/DDBJ whole genome shotgun (WGS) entry which is preliminary data.</text>
</comment>
<organism evidence="1 2">
    <name type="scientific">Vitis vinifera</name>
    <name type="common">Grape</name>
    <dbReference type="NCBI Taxonomy" id="29760"/>
    <lineage>
        <taxon>Eukaryota</taxon>
        <taxon>Viridiplantae</taxon>
        <taxon>Streptophyta</taxon>
        <taxon>Embryophyta</taxon>
        <taxon>Tracheophyta</taxon>
        <taxon>Spermatophyta</taxon>
        <taxon>Magnoliopsida</taxon>
        <taxon>eudicotyledons</taxon>
        <taxon>Gunneridae</taxon>
        <taxon>Pentapetalae</taxon>
        <taxon>rosids</taxon>
        <taxon>Vitales</taxon>
        <taxon>Vitaceae</taxon>
        <taxon>Viteae</taxon>
        <taxon>Vitis</taxon>
    </lineage>
</organism>
<gene>
    <name evidence="1" type="ORF">CK203_081207</name>
</gene>
<dbReference type="Proteomes" id="UP000288805">
    <property type="component" value="Unassembled WGS sequence"/>
</dbReference>